<keyword evidence="2" id="KW-1185">Reference proteome</keyword>
<sequence length="100" mass="11034">MDASGIHLVIVLTDDLTHRLWAAATPREQAVDSVLEVIPEGWTARLINGPQHPWMVAGVSGLAPGEVRELTGMSRWQAKVSLSLGPRERLFFRVLPYHPG</sequence>
<dbReference type="RefSeq" id="WP_072821154.1">
    <property type="nucleotide sequence ID" value="NZ_LT670849.1"/>
</dbReference>
<evidence type="ECO:0000313" key="1">
    <source>
        <dbReference type="EMBL" id="SHN80825.1"/>
    </source>
</evidence>
<dbReference type="EMBL" id="LT670849">
    <property type="protein sequence ID" value="SHN80825.1"/>
    <property type="molecule type" value="Genomic_DNA"/>
</dbReference>
<protein>
    <submittedName>
        <fullName evidence="1">Uncharacterized protein</fullName>
    </submittedName>
</protein>
<organism evidence="1 2">
    <name type="scientific">Bradyrhizobium erythrophlei</name>
    <dbReference type="NCBI Taxonomy" id="1437360"/>
    <lineage>
        <taxon>Bacteria</taxon>
        <taxon>Pseudomonadati</taxon>
        <taxon>Pseudomonadota</taxon>
        <taxon>Alphaproteobacteria</taxon>
        <taxon>Hyphomicrobiales</taxon>
        <taxon>Nitrobacteraceae</taxon>
        <taxon>Bradyrhizobium</taxon>
    </lineage>
</organism>
<dbReference type="Proteomes" id="UP000184096">
    <property type="component" value="Chromosome I"/>
</dbReference>
<reference evidence="2" key="1">
    <citation type="submission" date="2016-11" db="EMBL/GenBank/DDBJ databases">
        <authorList>
            <person name="Varghese N."/>
            <person name="Submissions S."/>
        </authorList>
    </citation>
    <scope>NUCLEOTIDE SEQUENCE [LARGE SCALE GENOMIC DNA]</scope>
    <source>
        <strain evidence="2">GAS401</strain>
    </source>
</reference>
<accession>A0A1M7UD17</accession>
<gene>
    <name evidence="1" type="ORF">SAMN05444170_4518</name>
</gene>
<evidence type="ECO:0000313" key="2">
    <source>
        <dbReference type="Proteomes" id="UP000184096"/>
    </source>
</evidence>
<dbReference type="AlphaFoldDB" id="A0A1M7UD17"/>
<proteinExistence type="predicted"/>
<name>A0A1M7UD17_9BRAD</name>